<reference evidence="5 6" key="1">
    <citation type="journal article" date="2011" name="PLoS ONE">
        <title>Haloquadratum walsbyi: limited diversity in a global pond.</title>
        <authorList>
            <person name="Dyall-Smith M."/>
            <person name="Pfeiffer F."/>
            <person name="Klee K."/>
            <person name="Palm P."/>
            <person name="Gross K."/>
            <person name="Schuster S.C."/>
            <person name="Rampp M."/>
            <person name="Oesterhelt D."/>
        </authorList>
    </citation>
    <scope>NUCLEOTIDE SEQUENCE [LARGE SCALE GENOMIC DNA]</scope>
    <source>
        <strain evidence="6">DSM 16854 / JCM 12705 / C23</strain>
        <plasmid evidence="6">Plasmid PL100</plasmid>
    </source>
</reference>
<dbReference type="GO" id="GO:0003677">
    <property type="term" value="F:DNA binding"/>
    <property type="evidence" value="ECO:0007669"/>
    <property type="project" value="UniProtKB-KW"/>
</dbReference>
<keyword evidence="2" id="KW-0238">DNA-binding</keyword>
<evidence type="ECO:0000259" key="4">
    <source>
        <dbReference type="PROSITE" id="PS51898"/>
    </source>
</evidence>
<dbReference type="Proteomes" id="UP000007954">
    <property type="component" value="Plasmid PL100"/>
</dbReference>
<proteinExistence type="predicted"/>
<dbReference type="OrthoDB" id="194919at2157"/>
<dbReference type="CDD" id="cd00397">
    <property type="entry name" value="DNA_BRE_C"/>
    <property type="match status" value="1"/>
</dbReference>
<dbReference type="AlphaFoldDB" id="G0LN87"/>
<dbReference type="InterPro" id="IPR050090">
    <property type="entry name" value="Tyrosine_recombinase_XerCD"/>
</dbReference>
<dbReference type="KEGG" id="hwc:Hqrw_5017"/>
<evidence type="ECO:0000256" key="2">
    <source>
        <dbReference type="ARBA" id="ARBA00023125"/>
    </source>
</evidence>
<feature type="domain" description="Tyr recombinase" evidence="4">
    <location>
        <begin position="138"/>
        <end position="373"/>
    </location>
</feature>
<dbReference type="Gene3D" id="1.10.150.130">
    <property type="match status" value="1"/>
</dbReference>
<sequence>MIPGKSTAPNDETNLDVAVDSRIASLDSGNYRANNRVVLKTFSEYLDDYQDTTDLTELSIIDCRRYAQHLRKRVRDEDDNLSAASAHTNGPYFTIVRAFLGWCVDDERIESNPAQPNRVKEELPEYHGDHDRQFWSVKTREALLEFVEDRTHAALEESGDDNVERVFRDRAVVTVLALTGARGAELFSDPRDEHRNGLRWKDVNLTQGVTTVFGKNRKRQQIPLTSRVVGALEQYKSVLNPASGDWPLFPTGHHASLTDAAKEGLESKGWNSEEIKTVLEESLSIEILHEYEIAPPALSKNGGRSVMKRLCEAADIDIDGEYLKPHGGRRGLGSDLYAQDAELAQELLRHESIETTHESYREQNVIEQRERLEQALGK</sequence>
<protein>
    <submittedName>
        <fullName evidence="5">XerC/D-like integrase</fullName>
    </submittedName>
</protein>
<dbReference type="Gene3D" id="1.10.443.10">
    <property type="entry name" value="Intergrase catalytic core"/>
    <property type="match status" value="1"/>
</dbReference>
<dbReference type="InterPro" id="IPR010998">
    <property type="entry name" value="Integrase_recombinase_N"/>
</dbReference>
<dbReference type="GO" id="GO:0006310">
    <property type="term" value="P:DNA recombination"/>
    <property type="evidence" value="ECO:0007669"/>
    <property type="project" value="UniProtKB-KW"/>
</dbReference>
<dbReference type="PANTHER" id="PTHR30349">
    <property type="entry name" value="PHAGE INTEGRASE-RELATED"/>
    <property type="match status" value="1"/>
</dbReference>
<dbReference type="GeneID" id="12445524"/>
<dbReference type="InterPro" id="IPR002104">
    <property type="entry name" value="Integrase_catalytic"/>
</dbReference>
<geneLocation type="plasmid" evidence="5 6">
    <name>PL100</name>
</geneLocation>
<keyword evidence="3" id="KW-0233">DNA recombination</keyword>
<evidence type="ECO:0000313" key="6">
    <source>
        <dbReference type="Proteomes" id="UP000007954"/>
    </source>
</evidence>
<keyword evidence="1" id="KW-0229">DNA integration</keyword>
<accession>G0LN87</accession>
<dbReference type="EMBL" id="FR746100">
    <property type="protein sequence ID" value="CCC41893.1"/>
    <property type="molecule type" value="Genomic_DNA"/>
</dbReference>
<dbReference type="PANTHER" id="PTHR30349:SF41">
    <property type="entry name" value="INTEGRASE_RECOMBINASE PROTEIN MJ0367-RELATED"/>
    <property type="match status" value="1"/>
</dbReference>
<dbReference type="RefSeq" id="WP_014554888.1">
    <property type="nucleotide sequence ID" value="NC_017457.1"/>
</dbReference>
<dbReference type="SUPFAM" id="SSF56349">
    <property type="entry name" value="DNA breaking-rejoining enzymes"/>
    <property type="match status" value="1"/>
</dbReference>
<dbReference type="InterPro" id="IPR011010">
    <property type="entry name" value="DNA_brk_join_enz"/>
</dbReference>
<dbReference type="InterPro" id="IPR013762">
    <property type="entry name" value="Integrase-like_cat_sf"/>
</dbReference>
<evidence type="ECO:0000313" key="5">
    <source>
        <dbReference type="EMBL" id="CCC41893.1"/>
    </source>
</evidence>
<dbReference type="GO" id="GO:0015074">
    <property type="term" value="P:DNA integration"/>
    <property type="evidence" value="ECO:0007669"/>
    <property type="project" value="UniProtKB-KW"/>
</dbReference>
<organism evidence="5 6">
    <name type="scientific">Haloquadratum walsbyi (strain DSM 16854 / JCM 12705 / C23)</name>
    <dbReference type="NCBI Taxonomy" id="768065"/>
    <lineage>
        <taxon>Archaea</taxon>
        <taxon>Methanobacteriati</taxon>
        <taxon>Methanobacteriota</taxon>
        <taxon>Stenosarchaea group</taxon>
        <taxon>Halobacteria</taxon>
        <taxon>Halobacteriales</taxon>
        <taxon>Haloferacaceae</taxon>
        <taxon>Haloquadratum</taxon>
    </lineage>
</organism>
<name>G0LN87_HALWC</name>
<dbReference type="Pfam" id="PF00589">
    <property type="entry name" value="Phage_integrase"/>
    <property type="match status" value="1"/>
</dbReference>
<dbReference type="HOGENOM" id="CLU_062981_0_0_2"/>
<evidence type="ECO:0000256" key="3">
    <source>
        <dbReference type="ARBA" id="ARBA00023172"/>
    </source>
</evidence>
<evidence type="ECO:0000256" key="1">
    <source>
        <dbReference type="ARBA" id="ARBA00022908"/>
    </source>
</evidence>
<gene>
    <name evidence="5" type="ordered locus">Hqrw_5017</name>
</gene>
<keyword evidence="5" id="KW-0614">Plasmid</keyword>
<dbReference type="PROSITE" id="PS51898">
    <property type="entry name" value="TYR_RECOMBINASE"/>
    <property type="match status" value="1"/>
</dbReference>